<name>A0ABR2L9M8_9EUKA</name>
<protein>
    <recommendedName>
        <fullName evidence="6">Mediator of RNA polymerase II transcription subunit 10</fullName>
    </recommendedName>
    <alternativeName>
        <fullName evidence="6">Mediator complex subunit 10</fullName>
    </alternativeName>
</protein>
<evidence type="ECO:0000256" key="2">
    <source>
        <dbReference type="ARBA" id="ARBA00005389"/>
    </source>
</evidence>
<dbReference type="InterPro" id="IPR019145">
    <property type="entry name" value="Mediator_Med10"/>
</dbReference>
<comment type="subunit">
    <text evidence="6">Component of the Mediator complex.</text>
</comment>
<gene>
    <name evidence="6" type="primary">MED10</name>
    <name evidence="7" type="ORF">M9Y10_002383</name>
</gene>
<evidence type="ECO:0000256" key="5">
    <source>
        <dbReference type="ARBA" id="ARBA00023242"/>
    </source>
</evidence>
<keyword evidence="6" id="KW-0010">Activator</keyword>
<comment type="subcellular location">
    <subcellularLocation>
        <location evidence="1 6">Nucleus</location>
    </subcellularLocation>
</comment>
<sequence length="130" mass="14721">MANDEADAALVKLLEQLNDSMNDLASFCEEKRKPLYKNLQGIIESFKTLETLSQNKQLDGSIPLGLVNHIDQGINPDEYAQKLVSEVQSIQENVLKKQKWMQYLKDSLDPLIELNFPDAPKNSDQSEKAD</sequence>
<evidence type="ECO:0000256" key="6">
    <source>
        <dbReference type="RuleBase" id="RU364146"/>
    </source>
</evidence>
<evidence type="ECO:0000256" key="3">
    <source>
        <dbReference type="ARBA" id="ARBA00023015"/>
    </source>
</evidence>
<evidence type="ECO:0000313" key="8">
    <source>
        <dbReference type="Proteomes" id="UP001470230"/>
    </source>
</evidence>
<dbReference type="Pfam" id="PF09748">
    <property type="entry name" value="Med10"/>
    <property type="match status" value="1"/>
</dbReference>
<comment type="similarity">
    <text evidence="2 6">Belongs to the Mediator complex subunit 10 family.</text>
</comment>
<dbReference type="Proteomes" id="UP001470230">
    <property type="component" value="Unassembled WGS sequence"/>
</dbReference>
<dbReference type="EMBL" id="JAPFFF010000001">
    <property type="protein sequence ID" value="KAK8900060.1"/>
    <property type="molecule type" value="Genomic_DNA"/>
</dbReference>
<evidence type="ECO:0000313" key="7">
    <source>
        <dbReference type="EMBL" id="KAK8900060.1"/>
    </source>
</evidence>
<keyword evidence="8" id="KW-1185">Reference proteome</keyword>
<keyword evidence="4 6" id="KW-0804">Transcription</keyword>
<reference evidence="7 8" key="1">
    <citation type="submission" date="2024-04" db="EMBL/GenBank/DDBJ databases">
        <title>Tritrichomonas musculus Genome.</title>
        <authorList>
            <person name="Alves-Ferreira E."/>
            <person name="Grigg M."/>
            <person name="Lorenzi H."/>
            <person name="Galac M."/>
        </authorList>
    </citation>
    <scope>NUCLEOTIDE SEQUENCE [LARGE SCALE GENOMIC DNA]</scope>
    <source>
        <strain evidence="7 8">EAF2021</strain>
    </source>
</reference>
<accession>A0ABR2L9M8</accession>
<keyword evidence="3 6" id="KW-0805">Transcription regulation</keyword>
<evidence type="ECO:0000256" key="1">
    <source>
        <dbReference type="ARBA" id="ARBA00004123"/>
    </source>
</evidence>
<organism evidence="7 8">
    <name type="scientific">Tritrichomonas musculus</name>
    <dbReference type="NCBI Taxonomy" id="1915356"/>
    <lineage>
        <taxon>Eukaryota</taxon>
        <taxon>Metamonada</taxon>
        <taxon>Parabasalia</taxon>
        <taxon>Tritrichomonadida</taxon>
        <taxon>Tritrichomonadidae</taxon>
        <taxon>Tritrichomonas</taxon>
    </lineage>
</organism>
<evidence type="ECO:0000256" key="4">
    <source>
        <dbReference type="ARBA" id="ARBA00023163"/>
    </source>
</evidence>
<keyword evidence="5 6" id="KW-0539">Nucleus</keyword>
<comment type="function">
    <text evidence="6">Component of the Mediator complex, a coactivator involved in the regulated transcription of nearly all RNA polymerase II-dependent genes. Mediator functions as a bridge to convey information from gene-specific regulatory proteins to the basal RNA polymerase II transcription machinery. Mediator is recruited to promoters by direct interactions with regulatory proteins and serves as a scaffold for the assembly of a functional preinitiation complex with RNA polymerase II and the general transcription factors.</text>
</comment>
<proteinExistence type="inferred from homology"/>
<comment type="caution">
    <text evidence="7">The sequence shown here is derived from an EMBL/GenBank/DDBJ whole genome shotgun (WGS) entry which is preliminary data.</text>
</comment>